<dbReference type="EMBL" id="MASU01000024">
    <property type="protein sequence ID" value="PXY17730.1"/>
    <property type="molecule type" value="Genomic_DNA"/>
</dbReference>
<dbReference type="Proteomes" id="UP000247892">
    <property type="component" value="Unassembled WGS sequence"/>
</dbReference>
<accession>A0A318LA39</accession>
<dbReference type="RefSeq" id="WP_110343891.1">
    <property type="nucleotide sequence ID" value="NZ_JBHVKT010000022.1"/>
</dbReference>
<proteinExistence type="predicted"/>
<gene>
    <name evidence="2" type="ORF">BA062_36865</name>
</gene>
<feature type="compositionally biased region" description="Polar residues" evidence="1">
    <location>
        <begin position="12"/>
        <end position="21"/>
    </location>
</feature>
<protein>
    <submittedName>
        <fullName evidence="2">Uncharacterized protein</fullName>
    </submittedName>
</protein>
<dbReference type="AlphaFoldDB" id="A0A318LA39"/>
<evidence type="ECO:0000256" key="1">
    <source>
        <dbReference type="SAM" id="MobiDB-lite"/>
    </source>
</evidence>
<evidence type="ECO:0000313" key="3">
    <source>
        <dbReference type="Proteomes" id="UP000247892"/>
    </source>
</evidence>
<organism evidence="2 3">
    <name type="scientific">Prauserella flavalba</name>
    <dbReference type="NCBI Taxonomy" id="1477506"/>
    <lineage>
        <taxon>Bacteria</taxon>
        <taxon>Bacillati</taxon>
        <taxon>Actinomycetota</taxon>
        <taxon>Actinomycetes</taxon>
        <taxon>Pseudonocardiales</taxon>
        <taxon>Pseudonocardiaceae</taxon>
        <taxon>Prauserella</taxon>
    </lineage>
</organism>
<feature type="region of interest" description="Disordered" evidence="1">
    <location>
        <begin position="1"/>
        <end position="25"/>
    </location>
</feature>
<reference evidence="2 3" key="1">
    <citation type="submission" date="2016-07" db="EMBL/GenBank/DDBJ databases">
        <title>Draft genome sequence of Prauserella sp. YIM 121212, isolated from alkaline soil.</title>
        <authorList>
            <person name="Ruckert C."/>
            <person name="Albersmeier A."/>
            <person name="Jiang C.-L."/>
            <person name="Jiang Y."/>
            <person name="Kalinowski J."/>
            <person name="Schneider O."/>
            <person name="Winkler A."/>
            <person name="Zotchev S.B."/>
        </authorList>
    </citation>
    <scope>NUCLEOTIDE SEQUENCE [LARGE SCALE GENOMIC DNA]</scope>
    <source>
        <strain evidence="2 3">YIM 121212</strain>
    </source>
</reference>
<evidence type="ECO:0000313" key="2">
    <source>
        <dbReference type="EMBL" id="PXY17730.1"/>
    </source>
</evidence>
<name>A0A318LA39_9PSEU</name>
<comment type="caution">
    <text evidence="2">The sequence shown here is derived from an EMBL/GenBank/DDBJ whole genome shotgun (WGS) entry which is preliminary data.</text>
</comment>
<sequence>MAEIRRIGHSPARTSRPTNSHAARPDLERALEIAEDPKIADAKLAVHHLRLAASMFAGISDHIGHARTVMHLARASP</sequence>
<keyword evidence="3" id="KW-1185">Reference proteome</keyword>